<evidence type="ECO:0008006" key="3">
    <source>
        <dbReference type="Google" id="ProtNLM"/>
    </source>
</evidence>
<dbReference type="Proteomes" id="UP000265520">
    <property type="component" value="Unassembled WGS sequence"/>
</dbReference>
<reference evidence="1 2" key="1">
    <citation type="journal article" date="2018" name="Front. Plant Sci.">
        <title>Red Clover (Trifolium pratense) and Zigzag Clover (T. medium) - A Picture of Genomic Similarities and Differences.</title>
        <authorList>
            <person name="Dluhosova J."/>
            <person name="Istvanek J."/>
            <person name="Nedelnik J."/>
            <person name="Repkova J."/>
        </authorList>
    </citation>
    <scope>NUCLEOTIDE SEQUENCE [LARGE SCALE GENOMIC DNA]</scope>
    <source>
        <strain evidence="2">cv. 10/8</strain>
        <tissue evidence="1">Leaf</tissue>
    </source>
</reference>
<organism evidence="1 2">
    <name type="scientific">Trifolium medium</name>
    <dbReference type="NCBI Taxonomy" id="97028"/>
    <lineage>
        <taxon>Eukaryota</taxon>
        <taxon>Viridiplantae</taxon>
        <taxon>Streptophyta</taxon>
        <taxon>Embryophyta</taxon>
        <taxon>Tracheophyta</taxon>
        <taxon>Spermatophyta</taxon>
        <taxon>Magnoliopsida</taxon>
        <taxon>eudicotyledons</taxon>
        <taxon>Gunneridae</taxon>
        <taxon>Pentapetalae</taxon>
        <taxon>rosids</taxon>
        <taxon>fabids</taxon>
        <taxon>Fabales</taxon>
        <taxon>Fabaceae</taxon>
        <taxon>Papilionoideae</taxon>
        <taxon>50 kb inversion clade</taxon>
        <taxon>NPAAA clade</taxon>
        <taxon>Hologalegina</taxon>
        <taxon>IRL clade</taxon>
        <taxon>Trifolieae</taxon>
        <taxon>Trifolium</taxon>
    </lineage>
</organism>
<accession>A0A392T0Z9</accession>
<protein>
    <recommendedName>
        <fullName evidence="3">RNA-directed DNA polymerase (Reverse transcriptase)</fullName>
    </recommendedName>
</protein>
<comment type="caution">
    <text evidence="1">The sequence shown here is derived from an EMBL/GenBank/DDBJ whole genome shotgun (WGS) entry which is preliminary data.</text>
</comment>
<feature type="non-terminal residue" evidence="1">
    <location>
        <position position="22"/>
    </location>
</feature>
<dbReference type="EMBL" id="LXQA010472529">
    <property type="protein sequence ID" value="MCI53995.1"/>
    <property type="molecule type" value="Genomic_DNA"/>
</dbReference>
<proteinExistence type="predicted"/>
<keyword evidence="2" id="KW-1185">Reference proteome</keyword>
<name>A0A392T0Z9_9FABA</name>
<evidence type="ECO:0000313" key="1">
    <source>
        <dbReference type="EMBL" id="MCI53995.1"/>
    </source>
</evidence>
<evidence type="ECO:0000313" key="2">
    <source>
        <dbReference type="Proteomes" id="UP000265520"/>
    </source>
</evidence>
<sequence length="22" mass="2287">MYCDASKMGLGGVLMQKGQVVA</sequence>
<dbReference type="AlphaFoldDB" id="A0A392T0Z9"/>